<dbReference type="AlphaFoldDB" id="A0A3B0X7J7"/>
<accession>A0A3B0X7J7</accession>
<name>A0A3B0X7J7_9ZZZZ</name>
<organism evidence="1">
    <name type="scientific">hydrothermal vent metagenome</name>
    <dbReference type="NCBI Taxonomy" id="652676"/>
    <lineage>
        <taxon>unclassified sequences</taxon>
        <taxon>metagenomes</taxon>
        <taxon>ecological metagenomes</taxon>
    </lineage>
</organism>
<dbReference type="EMBL" id="UOFE01000030">
    <property type="protein sequence ID" value="VAW52736.1"/>
    <property type="molecule type" value="Genomic_DNA"/>
</dbReference>
<sequence>MNRITLTTENWTSIFTHYRHKSPAEKRGTAFA</sequence>
<evidence type="ECO:0000313" key="1">
    <source>
        <dbReference type="EMBL" id="VAW52736.1"/>
    </source>
</evidence>
<reference evidence="1" key="1">
    <citation type="submission" date="2018-06" db="EMBL/GenBank/DDBJ databases">
        <authorList>
            <person name="Zhirakovskaya E."/>
        </authorList>
    </citation>
    <scope>NUCLEOTIDE SEQUENCE</scope>
</reference>
<gene>
    <name evidence="1" type="ORF">MNBD_GAMMA05-529</name>
</gene>
<protein>
    <submittedName>
        <fullName evidence="1">Uncharacterized protein</fullName>
    </submittedName>
</protein>
<proteinExistence type="predicted"/>